<dbReference type="AlphaFoldDB" id="I3YIP7"/>
<evidence type="ECO:0000313" key="2">
    <source>
        <dbReference type="Proteomes" id="UP000006052"/>
    </source>
</evidence>
<reference evidence="2" key="1">
    <citation type="journal article" date="2013" name="Stand. Genomic Sci.">
        <title>Complete genome sequence of the bile-resistant pigment-producing anaerobe Alistipes finegoldii type strain (AHN2437(T)).</title>
        <authorList>
            <person name="Mavromatis K."/>
            <person name="Stackebrandt E."/>
            <person name="Munk C."/>
            <person name="Lapidus A."/>
            <person name="Nolan M."/>
            <person name="Lucas S."/>
            <person name="Hammon N."/>
            <person name="Deshpande S."/>
            <person name="Cheng J.F."/>
            <person name="Tapia R."/>
            <person name="Goodwin L.A."/>
            <person name="Pitluck S."/>
            <person name="Liolios K."/>
            <person name="Pagani I."/>
            <person name="Ivanova N."/>
            <person name="Mikhailova N."/>
            <person name="Huntemann M."/>
            <person name="Pati A."/>
            <person name="Chen A."/>
            <person name="Palaniappan K."/>
            <person name="Land M."/>
            <person name="Hauser L."/>
            <person name="Rohde M."/>
            <person name="Gronow S."/>
            <person name="Goker M."/>
            <person name="Detter J.C."/>
            <person name="Bristow J."/>
            <person name="Eisen J.A."/>
            <person name="Markowitz V."/>
            <person name="Hugenholtz P."/>
            <person name="Kyrpides N.C."/>
            <person name="Klenk H.P."/>
            <person name="Woyke T."/>
        </authorList>
    </citation>
    <scope>NUCLEOTIDE SEQUENCE</scope>
    <source>
        <strain evidence="2">DSM 17242 / JCM 16770 / AHN 2437 / CCUG 46020 / CIP 107999</strain>
    </source>
</reference>
<name>I3YIP7_ALIFI</name>
<dbReference type="Proteomes" id="UP000006052">
    <property type="component" value="Chromosome"/>
</dbReference>
<dbReference type="STRING" id="679935.Alfi_0471"/>
<sequence>MINKSFYVWSNDDKFKGINAVEIFINSNGGITLREECDDDIPIEMQSLIILSPDMVDDVIEALRVLKSEMQ</sequence>
<dbReference type="KEGG" id="afd:Alfi_0471"/>
<dbReference type="HOGENOM" id="CLU_2731014_0_0_10"/>
<gene>
    <name evidence="1" type="ordered locus">Alfi_0471</name>
</gene>
<organism evidence="1 2">
    <name type="scientific">Alistipes finegoldii (strain DSM 17242 / JCM 16770 / CCUG 46020 / CIP 107999 / KCTC 15236 / AHN 2437)</name>
    <dbReference type="NCBI Taxonomy" id="679935"/>
    <lineage>
        <taxon>Bacteria</taxon>
        <taxon>Pseudomonadati</taxon>
        <taxon>Bacteroidota</taxon>
        <taxon>Bacteroidia</taxon>
        <taxon>Bacteroidales</taxon>
        <taxon>Rikenellaceae</taxon>
        <taxon>Alistipes</taxon>
    </lineage>
</organism>
<dbReference type="EMBL" id="CP003274">
    <property type="protein sequence ID" value="AFL76865.1"/>
    <property type="molecule type" value="Genomic_DNA"/>
</dbReference>
<accession>I3YIP7</accession>
<proteinExistence type="predicted"/>
<protein>
    <submittedName>
        <fullName evidence="1">Uncharacterized protein</fullName>
    </submittedName>
</protein>
<evidence type="ECO:0000313" key="1">
    <source>
        <dbReference type="EMBL" id="AFL76865.1"/>
    </source>
</evidence>